<gene>
    <name evidence="1" type="ORF">HCN52_08820</name>
</gene>
<accession>A0ABX1C7A8</accession>
<dbReference type="Pfam" id="PF00300">
    <property type="entry name" value="His_Phos_1"/>
    <property type="match status" value="1"/>
</dbReference>
<dbReference type="Gene3D" id="3.40.50.1240">
    <property type="entry name" value="Phosphoglycerate mutase-like"/>
    <property type="match status" value="1"/>
</dbReference>
<dbReference type="Proteomes" id="UP000727056">
    <property type="component" value="Unassembled WGS sequence"/>
</dbReference>
<proteinExistence type="predicted"/>
<dbReference type="CDD" id="cd07067">
    <property type="entry name" value="HP_PGM_like"/>
    <property type="match status" value="1"/>
</dbReference>
<protein>
    <submittedName>
        <fullName evidence="1">Histidine phosphatase family protein</fullName>
    </submittedName>
</protein>
<reference evidence="1 2" key="1">
    <citation type="submission" date="2020-03" db="EMBL/GenBank/DDBJ databases">
        <title>Draft genome of Streptomyces sp. ventii, isolated from the Axial Seamount in the Pacific Ocean, and resequencing of the two type strains Streptomyces lonarensis strain NCL 716 and Streptomyces bohaiensis strain 11A07.</title>
        <authorList>
            <person name="Loughran R.M."/>
            <person name="Pfannmuller K.M."/>
            <person name="Wasson B.J."/>
            <person name="Deadmond M.C."/>
            <person name="Paddock B.E."/>
            <person name="Koyack M.J."/>
            <person name="Gallegos D.A."/>
            <person name="Mitchell E.A."/>
            <person name="Ushijima B."/>
            <person name="Saw J.H."/>
            <person name="Mcphail K.L."/>
            <person name="Videau P."/>
        </authorList>
    </citation>
    <scope>NUCLEOTIDE SEQUENCE [LARGE SCALE GENOMIC DNA]</scope>
    <source>
        <strain evidence="1 2">11A07</strain>
    </source>
</reference>
<keyword evidence="2" id="KW-1185">Reference proteome</keyword>
<sequence>MRDMPPEEVAADIRDIVESRDTEGGTGEPDQGVRVLFLRHGEPDYPYGQYPDPRRVPLSARGRAQALAARPAVERFAPTAVYASDTAHALQTAQIACASCDATIEAAPALRERCCPSPVGFPIAEVHRVTGGGGDEVPGDSDLRSPAGEGTLDAAVARVGGFLDDVVARGAGQRVPVVGHRGPHAWTISRLLGAPVQVDRALDLGHAAFSLFSFAPNDRGKIDFINRESSGVGWSPLRTDVA</sequence>
<evidence type="ECO:0000313" key="2">
    <source>
        <dbReference type="Proteomes" id="UP000727056"/>
    </source>
</evidence>
<dbReference type="SUPFAM" id="SSF53254">
    <property type="entry name" value="Phosphoglycerate mutase-like"/>
    <property type="match status" value="1"/>
</dbReference>
<comment type="caution">
    <text evidence="1">The sequence shown here is derived from an EMBL/GenBank/DDBJ whole genome shotgun (WGS) entry which is preliminary data.</text>
</comment>
<dbReference type="InterPro" id="IPR013078">
    <property type="entry name" value="His_Pase_superF_clade-1"/>
</dbReference>
<dbReference type="PANTHER" id="PTHR48100">
    <property type="entry name" value="BROAD-SPECIFICITY PHOSPHATASE YOR283W-RELATED"/>
    <property type="match status" value="1"/>
</dbReference>
<dbReference type="InterPro" id="IPR029033">
    <property type="entry name" value="His_PPase_superfam"/>
</dbReference>
<dbReference type="InterPro" id="IPR050275">
    <property type="entry name" value="PGM_Phosphatase"/>
</dbReference>
<dbReference type="PANTHER" id="PTHR48100:SF1">
    <property type="entry name" value="HISTIDINE PHOSPHATASE FAMILY PROTEIN-RELATED"/>
    <property type="match status" value="1"/>
</dbReference>
<name>A0ABX1C7A8_9ACTN</name>
<dbReference type="EMBL" id="JAAVJC010000050">
    <property type="protein sequence ID" value="NJQ15047.1"/>
    <property type="molecule type" value="Genomic_DNA"/>
</dbReference>
<organism evidence="1 2">
    <name type="scientific">Streptomyces bohaiensis</name>
    <dbReference type="NCBI Taxonomy" id="1431344"/>
    <lineage>
        <taxon>Bacteria</taxon>
        <taxon>Bacillati</taxon>
        <taxon>Actinomycetota</taxon>
        <taxon>Actinomycetes</taxon>
        <taxon>Kitasatosporales</taxon>
        <taxon>Streptomycetaceae</taxon>
        <taxon>Streptomyces</taxon>
    </lineage>
</organism>
<evidence type="ECO:0000313" key="1">
    <source>
        <dbReference type="EMBL" id="NJQ15047.1"/>
    </source>
</evidence>